<dbReference type="Gene3D" id="1.10.510.10">
    <property type="entry name" value="Transferase(Phosphotransferase) domain 1"/>
    <property type="match status" value="1"/>
</dbReference>
<dbReference type="EC" id="2.7.1.166" evidence="4 15"/>
<keyword evidence="10 15" id="KW-0067">ATP-binding</keyword>
<keyword evidence="11 15" id="KW-0448">Lipopolysaccharide biosynthesis</keyword>
<evidence type="ECO:0000256" key="14">
    <source>
        <dbReference type="ARBA" id="ARBA00034417"/>
    </source>
</evidence>
<dbReference type="Pfam" id="PF06293">
    <property type="entry name" value="Kdo"/>
    <property type="match status" value="1"/>
</dbReference>
<evidence type="ECO:0000256" key="3">
    <source>
        <dbReference type="ARBA" id="ARBA00010327"/>
    </source>
</evidence>
<keyword evidence="8 15" id="KW-0547">Nucleotide-binding</keyword>
<comment type="catalytic activity">
    <reaction evidence="14 15">
        <text>an alpha-Kdo-(2-&gt;6)-lipid IVA + ATP = a 4-O-phospho-alpha-Kdo-(2-&gt;6)-lipid IVA + ADP + H(+)</text>
        <dbReference type="Rhea" id="RHEA:74271"/>
        <dbReference type="ChEBI" id="CHEBI:15378"/>
        <dbReference type="ChEBI" id="CHEBI:30616"/>
        <dbReference type="ChEBI" id="CHEBI:176428"/>
        <dbReference type="ChEBI" id="CHEBI:193140"/>
        <dbReference type="ChEBI" id="CHEBI:456216"/>
        <dbReference type="EC" id="2.7.1.166"/>
    </reaction>
</comment>
<evidence type="ECO:0000256" key="11">
    <source>
        <dbReference type="ARBA" id="ARBA00022985"/>
    </source>
</evidence>
<keyword evidence="19" id="KW-1185">Reference proteome</keyword>
<dbReference type="Proteomes" id="UP001283366">
    <property type="component" value="Unassembled WGS sequence"/>
</dbReference>
<evidence type="ECO:0000256" key="4">
    <source>
        <dbReference type="ARBA" id="ARBA00011988"/>
    </source>
</evidence>
<evidence type="ECO:0000256" key="15">
    <source>
        <dbReference type="HAMAP-Rule" id="MF_00521"/>
    </source>
</evidence>
<evidence type="ECO:0000256" key="1">
    <source>
        <dbReference type="ARBA" id="ARBA00004515"/>
    </source>
</evidence>
<dbReference type="EMBL" id="JAWRCO010000001">
    <property type="protein sequence ID" value="MDW6002211.1"/>
    <property type="molecule type" value="Genomic_DNA"/>
</dbReference>
<name>A0A1Y6IVA6_9VIBR</name>
<feature type="active site" evidence="15">
    <location>
        <position position="166"/>
    </location>
</feature>
<comment type="subcellular location">
    <subcellularLocation>
        <location evidence="1 15">Cell inner membrane</location>
        <topology evidence="1 15">Peripheral membrane protein</topology>
        <orientation evidence="1 15">Cytoplasmic side</orientation>
    </subcellularLocation>
</comment>
<comment type="similarity">
    <text evidence="3 15">Belongs to the protein kinase superfamily. KdkA/RfaP family.</text>
</comment>
<dbReference type="RefSeq" id="WP_087481670.1">
    <property type="nucleotide sequence ID" value="NZ_AP024883.1"/>
</dbReference>
<dbReference type="HAMAP" id="MF_00521">
    <property type="entry name" value="KDO_kinase"/>
    <property type="match status" value="1"/>
</dbReference>
<dbReference type="OrthoDB" id="6854449at2"/>
<keyword evidence="5 15" id="KW-1003">Cell membrane</keyword>
<dbReference type="EMBL" id="FXXI01000005">
    <property type="protein sequence ID" value="SMS01556.1"/>
    <property type="molecule type" value="Genomic_DNA"/>
</dbReference>
<evidence type="ECO:0000256" key="12">
    <source>
        <dbReference type="ARBA" id="ARBA00023136"/>
    </source>
</evidence>
<dbReference type="InterPro" id="IPR011009">
    <property type="entry name" value="Kinase-like_dom_sf"/>
</dbReference>
<comment type="pathway">
    <text evidence="2 15">Bacterial outer membrane biogenesis; LPS core biosynthesis.</text>
</comment>
<sequence>MKTFEQGKLRVWYDEVLLSVSPELCFDASFWQQQDKIVGQASGRGTTWFIQLDGIQGALRHYRRGGLFGKLVRDHYLFYNWDKTRSYQEFQVLEHLRKSGVNVPRPVAARAIKKHVCYQADLITEKIPNARDLVTILQENSLSDEVYGKIGREIRKMHDAQVNHTDLNIHNILIDEQEHVWIIDFDKCYLDACQNWKSNNIKRLIRSFKKEQVKSNIFFSNRSWESLMDGYLLVVDEL</sequence>
<evidence type="ECO:0000256" key="9">
    <source>
        <dbReference type="ARBA" id="ARBA00022777"/>
    </source>
</evidence>
<reference evidence="17 18" key="1">
    <citation type="submission" date="2017-05" db="EMBL/GenBank/DDBJ databases">
        <authorList>
            <person name="Song R."/>
            <person name="Chenine A.L."/>
            <person name="Ruprecht R.M."/>
        </authorList>
    </citation>
    <scope>NUCLEOTIDE SEQUENCE [LARGE SCALE GENOMIC DNA]</scope>
    <source>
        <strain evidence="17 18">CECT 7927</strain>
    </source>
</reference>
<organism evidence="17 18">
    <name type="scientific">Vibrio mangrovi</name>
    <dbReference type="NCBI Taxonomy" id="474394"/>
    <lineage>
        <taxon>Bacteria</taxon>
        <taxon>Pseudomonadati</taxon>
        <taxon>Pseudomonadota</taxon>
        <taxon>Gammaproteobacteria</taxon>
        <taxon>Vibrionales</taxon>
        <taxon>Vibrionaceae</taxon>
        <taxon>Vibrio</taxon>
    </lineage>
</organism>
<evidence type="ECO:0000256" key="2">
    <source>
        <dbReference type="ARBA" id="ARBA00004713"/>
    </source>
</evidence>
<evidence type="ECO:0000313" key="16">
    <source>
        <dbReference type="EMBL" id="MDW6002211.1"/>
    </source>
</evidence>
<dbReference type="GO" id="GO:0005524">
    <property type="term" value="F:ATP binding"/>
    <property type="evidence" value="ECO:0007669"/>
    <property type="project" value="UniProtKB-UniRule"/>
</dbReference>
<dbReference type="GO" id="GO:0005886">
    <property type="term" value="C:plasma membrane"/>
    <property type="evidence" value="ECO:0007669"/>
    <property type="project" value="UniProtKB-SubCell"/>
</dbReference>
<keyword evidence="6 15" id="KW-0997">Cell inner membrane</keyword>
<dbReference type="SUPFAM" id="SSF56112">
    <property type="entry name" value="Protein kinase-like (PK-like)"/>
    <property type="match status" value="1"/>
</dbReference>
<dbReference type="InterPro" id="IPR022826">
    <property type="entry name" value="KDO_kinase"/>
</dbReference>
<dbReference type="GO" id="GO:0009244">
    <property type="term" value="P:lipopolysaccharide core region biosynthetic process"/>
    <property type="evidence" value="ECO:0007669"/>
    <property type="project" value="UniProtKB-UniRule"/>
</dbReference>
<evidence type="ECO:0000256" key="6">
    <source>
        <dbReference type="ARBA" id="ARBA00022519"/>
    </source>
</evidence>
<dbReference type="NCBIfam" id="NF002475">
    <property type="entry name" value="PRK01723.1"/>
    <property type="match status" value="1"/>
</dbReference>
<dbReference type="GO" id="GO:0016301">
    <property type="term" value="F:kinase activity"/>
    <property type="evidence" value="ECO:0007669"/>
    <property type="project" value="UniProtKB-KW"/>
</dbReference>
<keyword evidence="9 15" id="KW-0418">Kinase</keyword>
<evidence type="ECO:0000256" key="7">
    <source>
        <dbReference type="ARBA" id="ARBA00022679"/>
    </source>
</evidence>
<evidence type="ECO:0000313" key="19">
    <source>
        <dbReference type="Proteomes" id="UP001283366"/>
    </source>
</evidence>
<reference evidence="16 19" key="2">
    <citation type="submission" date="2023-11" db="EMBL/GenBank/DDBJ databases">
        <title>Plant-associative lifestyle of Vibrio porteresiae and its evolutionary dynamics.</title>
        <authorList>
            <person name="Rameshkumar N."/>
            <person name="Kirti K."/>
        </authorList>
    </citation>
    <scope>NUCLEOTIDE SEQUENCE [LARGE SCALE GENOMIC DNA]</scope>
    <source>
        <strain evidence="16 19">MSSRF38</strain>
    </source>
</reference>
<dbReference type="Proteomes" id="UP000196125">
    <property type="component" value="Unassembled WGS sequence"/>
</dbReference>
<keyword evidence="12 15" id="KW-0472">Membrane</keyword>
<evidence type="ECO:0000256" key="10">
    <source>
        <dbReference type="ARBA" id="ARBA00022840"/>
    </source>
</evidence>
<evidence type="ECO:0000313" key="17">
    <source>
        <dbReference type="EMBL" id="SMS01556.1"/>
    </source>
</evidence>
<proteinExistence type="inferred from homology"/>
<protein>
    <recommendedName>
        <fullName evidence="13 15">3-deoxy-D-manno-octulosonic acid kinase</fullName>
        <shortName evidence="15">Kdo kinase</shortName>
        <ecNumber evidence="4 15">2.7.1.166</ecNumber>
    </recommendedName>
</protein>
<accession>A0A1Y6IVA6</accession>
<dbReference type="AlphaFoldDB" id="A0A1Y6IVA6"/>
<evidence type="ECO:0000256" key="8">
    <source>
        <dbReference type="ARBA" id="ARBA00022741"/>
    </source>
</evidence>
<evidence type="ECO:0000313" key="18">
    <source>
        <dbReference type="Proteomes" id="UP000196125"/>
    </source>
</evidence>
<comment type="function">
    <text evidence="15">Catalyzes the ATP-dependent phosphorylation of the 3-deoxy-D-manno-octulosonic acid (Kdo) residue in Kdo-lipid IV(A) at the 4-OH position.</text>
</comment>
<evidence type="ECO:0000256" key="5">
    <source>
        <dbReference type="ARBA" id="ARBA00022475"/>
    </source>
</evidence>
<evidence type="ECO:0000256" key="13">
    <source>
        <dbReference type="ARBA" id="ARBA00029511"/>
    </source>
</evidence>
<dbReference type="GO" id="GO:0016773">
    <property type="term" value="F:phosphotransferase activity, alcohol group as acceptor"/>
    <property type="evidence" value="ECO:0007669"/>
    <property type="project" value="UniProtKB-UniRule"/>
</dbReference>
<gene>
    <name evidence="15 17" type="primary">kdkA</name>
    <name evidence="16" type="ORF">SBX37_04905</name>
    <name evidence="17" type="ORF">VIM7927_02852</name>
</gene>
<dbReference type="UniPathway" id="UPA00958"/>
<keyword evidence="7 15" id="KW-0808">Transferase</keyword>